<dbReference type="SUPFAM" id="SSF48208">
    <property type="entry name" value="Six-hairpin glycosidases"/>
    <property type="match status" value="1"/>
</dbReference>
<dbReference type="PANTHER" id="PTHR34987:SF2">
    <property type="entry name" value="B, PUTATIVE (AFU_ORTHOLOGUE AFUA_7G05040)-RELATED"/>
    <property type="match status" value="1"/>
</dbReference>
<reference evidence="3 4" key="1">
    <citation type="submission" date="2019-03" db="EMBL/GenBank/DDBJ databases">
        <title>Metabolic potential of uncultured bacteria and archaea associated with petroleum seepage in deep-sea sediments.</title>
        <authorList>
            <person name="Dong X."/>
            <person name="Hubert C."/>
        </authorList>
    </citation>
    <scope>NUCLEOTIDE SEQUENCE [LARGE SCALE GENOMIC DNA]</scope>
    <source>
        <strain evidence="3">E44_bin7</strain>
    </source>
</reference>
<dbReference type="EMBL" id="SOKJ01000233">
    <property type="protein sequence ID" value="TET10321.1"/>
    <property type="molecule type" value="Genomic_DNA"/>
</dbReference>
<dbReference type="Gene3D" id="1.50.10.10">
    <property type="match status" value="1"/>
</dbReference>
<dbReference type="Gene3D" id="2.60.420.10">
    <property type="entry name" value="Maltose phosphorylase, domain 3"/>
    <property type="match status" value="1"/>
</dbReference>
<name>A0A523RXG4_UNCAE</name>
<evidence type="ECO:0000259" key="1">
    <source>
        <dbReference type="Pfam" id="PF17389"/>
    </source>
</evidence>
<protein>
    <recommendedName>
        <fullName evidence="5">Alpha-L-rhamnosidase</fullName>
    </recommendedName>
</protein>
<evidence type="ECO:0000313" key="3">
    <source>
        <dbReference type="EMBL" id="TET10321.1"/>
    </source>
</evidence>
<organism evidence="3 4">
    <name type="scientific">Aerophobetes bacterium</name>
    <dbReference type="NCBI Taxonomy" id="2030807"/>
    <lineage>
        <taxon>Bacteria</taxon>
        <taxon>Candidatus Aerophobota</taxon>
    </lineage>
</organism>
<gene>
    <name evidence="3" type="ORF">E3J84_04135</name>
</gene>
<dbReference type="InterPro" id="IPR008928">
    <property type="entry name" value="6-hairpin_glycosidase_sf"/>
</dbReference>
<accession>A0A523RXG4</accession>
<feature type="domain" description="Alpha-L-rhamnosidase six-hairpin glycosidase" evidence="1">
    <location>
        <begin position="374"/>
        <end position="719"/>
    </location>
</feature>
<evidence type="ECO:0000259" key="2">
    <source>
        <dbReference type="Pfam" id="PF17390"/>
    </source>
</evidence>
<evidence type="ECO:0000313" key="4">
    <source>
        <dbReference type="Proteomes" id="UP000316360"/>
    </source>
</evidence>
<dbReference type="InterPro" id="IPR012341">
    <property type="entry name" value="6hp_glycosidase-like_sf"/>
</dbReference>
<feature type="domain" description="Alpha-L-rhamnosidase C-terminal" evidence="2">
    <location>
        <begin position="722"/>
        <end position="780"/>
    </location>
</feature>
<dbReference type="Gene3D" id="2.60.120.260">
    <property type="entry name" value="Galactose-binding domain-like"/>
    <property type="match status" value="2"/>
</dbReference>
<dbReference type="Proteomes" id="UP000316360">
    <property type="component" value="Unassembled WGS sequence"/>
</dbReference>
<dbReference type="AlphaFoldDB" id="A0A523RXG4"/>
<sequence length="804" mass="92750">MADLFHKTQWIWEDKTRKNSYLGASRLFHVPIAECRVSLSIFVDTMYKLYVNGRFVNAGPAPFKKPVIMVDSYDITPYIHQGENTVFVLAHFIGLDVKFNFADKPGIAALIKIEPPGKEPIHIPSDKSWKVYPLSAWNEDTLKMNWALDFIEDIRIGDPSLKVLSYYAGEDYGRGTPPSKTEVEKLGREPKTSKYPGLNIRPRMVPLLTWKKERVSQIKEIYRTTPEIHNLRDNSVRLLAEYTKPIYDVEKYHLFKSERIKLERKRGELGYSLVYDLGRIVAADISFHVTSPSSATLDIGFSEILKDGHPDLFRLGSHYYARIHMEKGVNRFRIFSYSGFRYLYIVLKDFEGELTINEISVHNRQADLRYIDELEVEDRLLANIYNISRRSIILNTQANTLDCNSREKGTYWGDSLWIADMVGHITGDFSHMRRLCYGATDELPENGFLPSNLYGLGEVLFDYSLIPVIIMKNYFTYTKDKKTALDNLKTAERIIQTFRSLKDESGLVCLKDYIGEVDNEKGITCRILFLDHPGTSWHCTNTTPIDRDDYNAGINLFYLYTLQALEYLYENLSLEKSVTKELEDLKSLIRDKFYMEEVGLIADAVNETKVQYSYSQIVNALAVITGVIWGKEASFALKTIIDTDRNTWISKGTPYTYFYIFEALIKSGLAAMGIEITRKEWRIMLERGATTTWEGFRGEHHNSYNHAWSAPLPYLLYKGIAGVSPIEPGYGKVKISPCLKSMPRFAYSFSLPQGKISLSWERIIKEKQYKVHIQLPHSVKGYFTWEDTEIPFEKELETTVRDKE</sequence>
<dbReference type="GO" id="GO:0005975">
    <property type="term" value="P:carbohydrate metabolic process"/>
    <property type="evidence" value="ECO:0007669"/>
    <property type="project" value="InterPro"/>
</dbReference>
<dbReference type="PANTHER" id="PTHR34987">
    <property type="entry name" value="C, PUTATIVE (AFU_ORTHOLOGUE AFUA_3G02880)-RELATED"/>
    <property type="match status" value="1"/>
</dbReference>
<proteinExistence type="predicted"/>
<dbReference type="InterPro" id="IPR035398">
    <property type="entry name" value="Bac_rhamnosid_C"/>
</dbReference>
<dbReference type="InterPro" id="IPR035396">
    <property type="entry name" value="Bac_rhamnosid6H"/>
</dbReference>
<dbReference type="Pfam" id="PF17389">
    <property type="entry name" value="Bac_rhamnosid6H"/>
    <property type="match status" value="1"/>
</dbReference>
<evidence type="ECO:0008006" key="5">
    <source>
        <dbReference type="Google" id="ProtNLM"/>
    </source>
</evidence>
<comment type="caution">
    <text evidence="3">The sequence shown here is derived from an EMBL/GenBank/DDBJ whole genome shotgun (WGS) entry which is preliminary data.</text>
</comment>
<dbReference type="Pfam" id="PF17390">
    <property type="entry name" value="Bac_rhamnosid_C"/>
    <property type="match status" value="1"/>
</dbReference>